<proteinExistence type="inferred from homology"/>
<accession>M1UMA7</accession>
<dbReference type="AlphaFoldDB" id="M1UMA7"/>
<dbReference type="InterPro" id="IPR020904">
    <property type="entry name" value="Sc_DH/Rdtase_CS"/>
</dbReference>
<dbReference type="KEGG" id="ccn:H924_09280"/>
<dbReference type="eggNOG" id="COG4221">
    <property type="taxonomic scope" value="Bacteria"/>
</dbReference>
<dbReference type="RefSeq" id="WP_015651725.1">
    <property type="nucleotide sequence ID" value="NC_020506.1"/>
</dbReference>
<gene>
    <name evidence="4" type="ORF">H924_09280</name>
</gene>
<dbReference type="Proteomes" id="UP000011760">
    <property type="component" value="Chromosome"/>
</dbReference>
<dbReference type="EMBL" id="CP004354">
    <property type="protein sequence ID" value="AGG67294.1"/>
    <property type="molecule type" value="Genomic_DNA"/>
</dbReference>
<dbReference type="InterPro" id="IPR002347">
    <property type="entry name" value="SDR_fam"/>
</dbReference>
<reference evidence="4 5" key="1">
    <citation type="submission" date="2013-02" db="EMBL/GenBank/DDBJ databases">
        <title>The complete genome sequence of Corynebacterium callunae DSM 20147.</title>
        <authorList>
            <person name="Ruckert C."/>
            <person name="Albersmeier A."/>
            <person name="Kalinowski J."/>
        </authorList>
    </citation>
    <scope>NUCLEOTIDE SEQUENCE [LARGE SCALE GENOMIC DNA]</scope>
    <source>
        <strain evidence="4 5">DSM 20147</strain>
    </source>
</reference>
<dbReference type="GO" id="GO:0016616">
    <property type="term" value="F:oxidoreductase activity, acting on the CH-OH group of donors, NAD or NADP as acceptor"/>
    <property type="evidence" value="ECO:0007669"/>
    <property type="project" value="UniProtKB-ARBA"/>
</dbReference>
<evidence type="ECO:0000313" key="4">
    <source>
        <dbReference type="EMBL" id="AGG67294.1"/>
    </source>
</evidence>
<dbReference type="PANTHER" id="PTHR42901">
    <property type="entry name" value="ALCOHOL DEHYDROGENASE"/>
    <property type="match status" value="1"/>
</dbReference>
<name>M1UMA7_9CORY</name>
<evidence type="ECO:0000256" key="2">
    <source>
        <dbReference type="ARBA" id="ARBA00023002"/>
    </source>
</evidence>
<dbReference type="SUPFAM" id="SSF51735">
    <property type="entry name" value="NAD(P)-binding Rossmann-fold domains"/>
    <property type="match status" value="1"/>
</dbReference>
<dbReference type="STRING" id="1121353.H924_09280"/>
<dbReference type="Pfam" id="PF00106">
    <property type="entry name" value="adh_short"/>
    <property type="match status" value="1"/>
</dbReference>
<dbReference type="Gene3D" id="3.40.50.720">
    <property type="entry name" value="NAD(P)-binding Rossmann-like Domain"/>
    <property type="match status" value="1"/>
</dbReference>
<dbReference type="PATRIC" id="fig|1121353.3.peg.1893"/>
<keyword evidence="5" id="KW-1185">Reference proteome</keyword>
<evidence type="ECO:0008006" key="6">
    <source>
        <dbReference type="Google" id="ProtNLM"/>
    </source>
</evidence>
<dbReference type="OrthoDB" id="9775296at2"/>
<keyword evidence="2" id="KW-0560">Oxidoreductase</keyword>
<evidence type="ECO:0000256" key="3">
    <source>
        <dbReference type="RuleBase" id="RU000363"/>
    </source>
</evidence>
<dbReference type="InterPro" id="IPR036291">
    <property type="entry name" value="NAD(P)-bd_dom_sf"/>
</dbReference>
<dbReference type="PROSITE" id="PS00061">
    <property type="entry name" value="ADH_SHORT"/>
    <property type="match status" value="1"/>
</dbReference>
<dbReference type="PANTHER" id="PTHR42901:SF1">
    <property type="entry name" value="ALCOHOL DEHYDROGENASE"/>
    <property type="match status" value="1"/>
</dbReference>
<sequence>MGENTQKAALVTGASSGIGAASARALAADGWHVYVAARRLDRLEKLAAEIGGTAIQLDVTDQDSVDAAAAAVGDLDLLVNNAGGAKGLDSIRNANLEDWQWMYDTNVLGTLRVTRAFMDRLIARDGQIINVGSVAGENPYVGGAGYNAAKFGVAAFNRVLRLETHTQPLRVTEIAPGRVATEEFSLVRFGGDKDKADAVYEDVLNLSAEDIAESVRWIANLPKHMNVDKIRITPRDQV</sequence>
<dbReference type="PRINTS" id="PR00080">
    <property type="entry name" value="SDRFAMILY"/>
</dbReference>
<dbReference type="FunFam" id="3.40.50.720:FF:000047">
    <property type="entry name" value="NADP-dependent L-serine/L-allo-threonine dehydrogenase"/>
    <property type="match status" value="1"/>
</dbReference>
<dbReference type="PRINTS" id="PR00081">
    <property type="entry name" value="GDHRDH"/>
</dbReference>
<organism evidence="4 5">
    <name type="scientific">Corynebacterium callunae DSM 20147</name>
    <dbReference type="NCBI Taxonomy" id="1121353"/>
    <lineage>
        <taxon>Bacteria</taxon>
        <taxon>Bacillati</taxon>
        <taxon>Actinomycetota</taxon>
        <taxon>Actinomycetes</taxon>
        <taxon>Mycobacteriales</taxon>
        <taxon>Corynebacteriaceae</taxon>
        <taxon>Corynebacterium</taxon>
    </lineage>
</organism>
<comment type="similarity">
    <text evidence="1 3">Belongs to the short-chain dehydrogenases/reductases (SDR) family.</text>
</comment>
<evidence type="ECO:0000256" key="1">
    <source>
        <dbReference type="ARBA" id="ARBA00006484"/>
    </source>
</evidence>
<dbReference type="HOGENOM" id="CLU_010194_2_10_11"/>
<evidence type="ECO:0000313" key="5">
    <source>
        <dbReference type="Proteomes" id="UP000011760"/>
    </source>
</evidence>
<protein>
    <recommendedName>
        <fullName evidence="6">Oxidoreductase</fullName>
    </recommendedName>
</protein>